<keyword evidence="11" id="KW-0963">Cytoplasm</keyword>
<keyword evidence="13" id="KW-1185">Reference proteome</keyword>
<feature type="binding site" evidence="11">
    <location>
        <begin position="11"/>
        <end position="16"/>
    </location>
    <ligand>
        <name>ATP</name>
        <dbReference type="ChEBI" id="CHEBI:30616"/>
    </ligand>
</feature>
<evidence type="ECO:0000256" key="3">
    <source>
        <dbReference type="ARBA" id="ARBA00012154"/>
    </source>
</evidence>
<evidence type="ECO:0000313" key="12">
    <source>
        <dbReference type="EMBL" id="RSU00706.1"/>
    </source>
</evidence>
<dbReference type="GO" id="GO:0008652">
    <property type="term" value="P:amino acid biosynthetic process"/>
    <property type="evidence" value="ECO:0007669"/>
    <property type="project" value="UniProtKB-KW"/>
</dbReference>
<dbReference type="PANTHER" id="PTHR21087:SF16">
    <property type="entry name" value="SHIKIMATE KINASE 1, CHLOROPLASTIC"/>
    <property type="match status" value="1"/>
</dbReference>
<sequence>MNGICLIGYMGSGKSTIGKALSARLELPFIDLDHEIEKEENQTIPEIFEKKGEAYFREAESWLLKKYIAVPCVLSTGGGVIVDEHNRKELLKHESVIYLTADSSILLERIQQDTRTTRPLAMEENIDSFHRLFLERADFYELSAAYQVDVTDKSIEEICDEIIHKVSS</sequence>
<keyword evidence="9 11" id="KW-0057">Aromatic amino acid biosynthesis</keyword>
<dbReference type="UniPathway" id="UPA00053">
    <property type="reaction ID" value="UER00088"/>
</dbReference>
<evidence type="ECO:0000256" key="4">
    <source>
        <dbReference type="ARBA" id="ARBA00022605"/>
    </source>
</evidence>
<proteinExistence type="inferred from homology"/>
<name>A0A430A2N1_9ENTE</name>
<accession>A0A430A2N1</accession>
<dbReference type="PRINTS" id="PR01100">
    <property type="entry name" value="SHIKIMTKNASE"/>
</dbReference>
<comment type="catalytic activity">
    <reaction evidence="10 11">
        <text>shikimate + ATP = 3-phosphoshikimate + ADP + H(+)</text>
        <dbReference type="Rhea" id="RHEA:13121"/>
        <dbReference type="ChEBI" id="CHEBI:15378"/>
        <dbReference type="ChEBI" id="CHEBI:30616"/>
        <dbReference type="ChEBI" id="CHEBI:36208"/>
        <dbReference type="ChEBI" id="CHEBI:145989"/>
        <dbReference type="ChEBI" id="CHEBI:456216"/>
        <dbReference type="EC" id="2.7.1.71"/>
    </reaction>
</comment>
<keyword evidence="4 11" id="KW-0028">Amino-acid biosynthesis</keyword>
<organism evidence="12 13">
    <name type="scientific">Vagococcus vulneris</name>
    <dbReference type="NCBI Taxonomy" id="1977869"/>
    <lineage>
        <taxon>Bacteria</taxon>
        <taxon>Bacillati</taxon>
        <taxon>Bacillota</taxon>
        <taxon>Bacilli</taxon>
        <taxon>Lactobacillales</taxon>
        <taxon>Enterococcaceae</taxon>
        <taxon>Vagococcus</taxon>
    </lineage>
</organism>
<comment type="cofactor">
    <cofactor evidence="11">
        <name>Mg(2+)</name>
        <dbReference type="ChEBI" id="CHEBI:18420"/>
    </cofactor>
    <text evidence="11">Binds 1 Mg(2+) ion per subunit.</text>
</comment>
<dbReference type="CDD" id="cd00464">
    <property type="entry name" value="SK"/>
    <property type="match status" value="1"/>
</dbReference>
<keyword evidence="7 11" id="KW-0418">Kinase</keyword>
<feature type="binding site" evidence="11">
    <location>
        <position position="118"/>
    </location>
    <ligand>
        <name>ATP</name>
        <dbReference type="ChEBI" id="CHEBI:30616"/>
    </ligand>
</feature>
<comment type="caution">
    <text evidence="12">The sequence shown here is derived from an EMBL/GenBank/DDBJ whole genome shotgun (WGS) entry which is preliminary data.</text>
</comment>
<keyword evidence="5 11" id="KW-0808">Transferase</keyword>
<dbReference type="HAMAP" id="MF_00109">
    <property type="entry name" value="Shikimate_kinase"/>
    <property type="match status" value="1"/>
</dbReference>
<comment type="function">
    <text evidence="11">Catalyzes the specific phosphorylation of the 3-hydroxyl group of shikimic acid using ATP as a cosubstrate.</text>
</comment>
<dbReference type="GO" id="GO:0004765">
    <property type="term" value="F:shikimate kinase activity"/>
    <property type="evidence" value="ECO:0007669"/>
    <property type="project" value="UniProtKB-UniRule"/>
</dbReference>
<dbReference type="OrthoDB" id="9800332at2"/>
<feature type="binding site" evidence="11">
    <location>
        <position position="136"/>
    </location>
    <ligand>
        <name>substrate</name>
    </ligand>
</feature>
<dbReference type="InterPro" id="IPR023000">
    <property type="entry name" value="Shikimate_kinase_CS"/>
</dbReference>
<dbReference type="RefSeq" id="WP_125982945.1">
    <property type="nucleotide sequence ID" value="NZ_NGJS01000001.1"/>
</dbReference>
<dbReference type="EC" id="2.7.1.71" evidence="3 11"/>
<dbReference type="Pfam" id="PF01202">
    <property type="entry name" value="SKI"/>
    <property type="match status" value="1"/>
</dbReference>
<dbReference type="PROSITE" id="PS01128">
    <property type="entry name" value="SHIKIMATE_KINASE"/>
    <property type="match status" value="1"/>
</dbReference>
<feature type="binding site" evidence="11">
    <location>
        <position position="33"/>
    </location>
    <ligand>
        <name>substrate</name>
    </ligand>
</feature>
<dbReference type="GO" id="GO:0000287">
    <property type="term" value="F:magnesium ion binding"/>
    <property type="evidence" value="ECO:0007669"/>
    <property type="project" value="UniProtKB-UniRule"/>
</dbReference>
<feature type="binding site" evidence="11">
    <location>
        <position position="15"/>
    </location>
    <ligand>
        <name>Mg(2+)</name>
        <dbReference type="ChEBI" id="CHEBI:18420"/>
    </ligand>
</feature>
<comment type="subunit">
    <text evidence="11">Monomer.</text>
</comment>
<keyword evidence="6 11" id="KW-0547">Nucleotide-binding</keyword>
<comment type="caution">
    <text evidence="11">Lacks conserved residue(s) required for the propagation of feature annotation.</text>
</comment>
<comment type="subcellular location">
    <subcellularLocation>
        <location evidence="11">Cytoplasm</location>
    </subcellularLocation>
</comment>
<feature type="binding site" evidence="11">
    <location>
        <position position="78"/>
    </location>
    <ligand>
        <name>substrate</name>
    </ligand>
</feature>
<dbReference type="InterPro" id="IPR031322">
    <property type="entry name" value="Shikimate/glucono_kinase"/>
</dbReference>
<evidence type="ECO:0000256" key="9">
    <source>
        <dbReference type="ARBA" id="ARBA00023141"/>
    </source>
</evidence>
<dbReference type="Gene3D" id="3.40.50.300">
    <property type="entry name" value="P-loop containing nucleotide triphosphate hydrolases"/>
    <property type="match status" value="1"/>
</dbReference>
<comment type="similarity">
    <text evidence="2 11">Belongs to the shikimate kinase family.</text>
</comment>
<comment type="pathway">
    <text evidence="1 11">Metabolic intermediate biosynthesis; chorismate biosynthesis; chorismate from D-erythrose 4-phosphate and phosphoenolpyruvate: step 5/7.</text>
</comment>
<dbReference type="PANTHER" id="PTHR21087">
    <property type="entry name" value="SHIKIMATE KINASE"/>
    <property type="match status" value="1"/>
</dbReference>
<gene>
    <name evidence="11" type="primary">aroK</name>
    <name evidence="12" type="ORF">CBF37_01470</name>
</gene>
<dbReference type="GO" id="GO:0005524">
    <property type="term" value="F:ATP binding"/>
    <property type="evidence" value="ECO:0007669"/>
    <property type="project" value="UniProtKB-UniRule"/>
</dbReference>
<dbReference type="GO" id="GO:0009423">
    <property type="term" value="P:chorismate biosynthetic process"/>
    <property type="evidence" value="ECO:0007669"/>
    <property type="project" value="UniProtKB-UniRule"/>
</dbReference>
<evidence type="ECO:0000256" key="11">
    <source>
        <dbReference type="HAMAP-Rule" id="MF_00109"/>
    </source>
</evidence>
<dbReference type="InterPro" id="IPR027417">
    <property type="entry name" value="P-loop_NTPase"/>
</dbReference>
<dbReference type="GO" id="GO:0009073">
    <property type="term" value="P:aromatic amino acid family biosynthetic process"/>
    <property type="evidence" value="ECO:0007669"/>
    <property type="project" value="UniProtKB-KW"/>
</dbReference>
<evidence type="ECO:0000313" key="13">
    <source>
        <dbReference type="Proteomes" id="UP000287857"/>
    </source>
</evidence>
<evidence type="ECO:0000256" key="7">
    <source>
        <dbReference type="ARBA" id="ARBA00022777"/>
    </source>
</evidence>
<keyword evidence="11" id="KW-0479">Metal-binding</keyword>
<evidence type="ECO:0000256" key="5">
    <source>
        <dbReference type="ARBA" id="ARBA00022679"/>
    </source>
</evidence>
<dbReference type="AlphaFoldDB" id="A0A430A2N1"/>
<keyword evidence="8 11" id="KW-0067">ATP-binding</keyword>
<dbReference type="GO" id="GO:0005829">
    <property type="term" value="C:cytosol"/>
    <property type="evidence" value="ECO:0007669"/>
    <property type="project" value="TreeGrafter"/>
</dbReference>
<evidence type="ECO:0000256" key="1">
    <source>
        <dbReference type="ARBA" id="ARBA00004842"/>
    </source>
</evidence>
<evidence type="ECO:0000256" key="2">
    <source>
        <dbReference type="ARBA" id="ARBA00006997"/>
    </source>
</evidence>
<feature type="binding site" evidence="11">
    <location>
        <position position="57"/>
    </location>
    <ligand>
        <name>substrate</name>
    </ligand>
</feature>
<evidence type="ECO:0000256" key="8">
    <source>
        <dbReference type="ARBA" id="ARBA00022840"/>
    </source>
</evidence>
<dbReference type="EMBL" id="NGJS01000001">
    <property type="protein sequence ID" value="RSU00706.1"/>
    <property type="molecule type" value="Genomic_DNA"/>
</dbReference>
<reference evidence="12 13" key="1">
    <citation type="submission" date="2017-05" db="EMBL/GenBank/DDBJ databases">
        <title>Vagococcus spp. assemblies.</title>
        <authorList>
            <person name="Gulvik C.A."/>
        </authorList>
    </citation>
    <scope>NUCLEOTIDE SEQUENCE [LARGE SCALE GENOMIC DNA]</scope>
    <source>
        <strain evidence="12 13">SS1995</strain>
    </source>
</reference>
<evidence type="ECO:0000256" key="10">
    <source>
        <dbReference type="ARBA" id="ARBA00048567"/>
    </source>
</evidence>
<dbReference type="Proteomes" id="UP000287857">
    <property type="component" value="Unassembled WGS sequence"/>
</dbReference>
<evidence type="ECO:0000256" key="6">
    <source>
        <dbReference type="ARBA" id="ARBA00022741"/>
    </source>
</evidence>
<protein>
    <recommendedName>
        <fullName evidence="3 11">Shikimate kinase</fullName>
        <shortName evidence="11">SK</shortName>
        <ecNumber evidence="3 11">2.7.1.71</ecNumber>
    </recommendedName>
</protein>
<keyword evidence="11" id="KW-0460">Magnesium</keyword>
<dbReference type="InterPro" id="IPR000623">
    <property type="entry name" value="Shikimate_kinase/TSH1"/>
</dbReference>
<dbReference type="SUPFAM" id="SSF52540">
    <property type="entry name" value="P-loop containing nucleoside triphosphate hydrolases"/>
    <property type="match status" value="1"/>
</dbReference>